<dbReference type="AlphaFoldDB" id="A0A4R5TYF8"/>
<evidence type="ECO:0000256" key="1">
    <source>
        <dbReference type="SAM" id="MobiDB-lite"/>
    </source>
</evidence>
<proteinExistence type="predicted"/>
<accession>A0A4R5TYF8</accession>
<protein>
    <submittedName>
        <fullName evidence="2">DUF4194 domain-containing protein</fullName>
    </submittedName>
</protein>
<organism evidence="2 3">
    <name type="scientific">Luteimonas aestuarii</name>
    <dbReference type="NCBI Taxonomy" id="453837"/>
    <lineage>
        <taxon>Bacteria</taxon>
        <taxon>Pseudomonadati</taxon>
        <taxon>Pseudomonadota</taxon>
        <taxon>Gammaproteobacteria</taxon>
        <taxon>Lysobacterales</taxon>
        <taxon>Lysobacteraceae</taxon>
        <taxon>Luteimonas</taxon>
    </lineage>
</organism>
<dbReference type="OrthoDB" id="6102739at2"/>
<keyword evidence="3" id="KW-1185">Reference proteome</keyword>
<dbReference type="EMBL" id="SMTF01000003">
    <property type="protein sequence ID" value="TDK26267.1"/>
    <property type="molecule type" value="Genomic_DNA"/>
</dbReference>
<dbReference type="RefSeq" id="WP_133321300.1">
    <property type="nucleotide sequence ID" value="NZ_SMTF01000003.1"/>
</dbReference>
<evidence type="ECO:0000313" key="2">
    <source>
        <dbReference type="EMBL" id="TDK26267.1"/>
    </source>
</evidence>
<dbReference type="Pfam" id="PF13835">
    <property type="entry name" value="DUF4194"/>
    <property type="match status" value="1"/>
</dbReference>
<name>A0A4R5TYF8_9GAMM</name>
<sequence length="211" mass="23564">MPRSWEKLANADELYTSESDYQAAAYQLVTAQVLYEQDVNQRVSYHVIRRYPVEFKEALGLLGMELIINDDYRYCAAVPRESRKVMLPLQDTLLVLVLRQLFHERAMKGELEAGRAMVTIEELQAHYTQGTGRSLPQTASDLREALAPLRRYGLARLVDTEPGDPQPFNIAIQPAIEELVNEAAVSKLGAYQAARGGAAPERQGEGDDEAA</sequence>
<evidence type="ECO:0000313" key="3">
    <source>
        <dbReference type="Proteomes" id="UP000294796"/>
    </source>
</evidence>
<feature type="region of interest" description="Disordered" evidence="1">
    <location>
        <begin position="191"/>
        <end position="211"/>
    </location>
</feature>
<dbReference type="Proteomes" id="UP000294796">
    <property type="component" value="Unassembled WGS sequence"/>
</dbReference>
<gene>
    <name evidence="2" type="ORF">E2F46_06645</name>
</gene>
<reference evidence="2 3" key="1">
    <citation type="submission" date="2019-03" db="EMBL/GenBank/DDBJ databases">
        <title>Luteimonas zhaokaii sp.nov., isolated from the rectal contents of Plateau pika in Yushu, Qinghai Province, China.</title>
        <authorList>
            <person name="Zhang G."/>
        </authorList>
    </citation>
    <scope>NUCLEOTIDE SEQUENCE [LARGE SCALE GENOMIC DNA]</scope>
    <source>
        <strain evidence="2 3">B9</strain>
    </source>
</reference>
<dbReference type="InterPro" id="IPR025449">
    <property type="entry name" value="JetB"/>
</dbReference>
<comment type="caution">
    <text evidence="2">The sequence shown here is derived from an EMBL/GenBank/DDBJ whole genome shotgun (WGS) entry which is preliminary data.</text>
</comment>